<comment type="caution">
    <text evidence="3">The sequence shown here is derived from an EMBL/GenBank/DDBJ whole genome shotgun (WGS) entry which is preliminary data.</text>
</comment>
<dbReference type="Gene3D" id="3.40.50.150">
    <property type="entry name" value="Vaccinia Virus protein VP39"/>
    <property type="match status" value="1"/>
</dbReference>
<dbReference type="Proteomes" id="UP000823913">
    <property type="component" value="Unassembled WGS sequence"/>
</dbReference>
<dbReference type="Pfam" id="PF13649">
    <property type="entry name" value="Methyltransf_25"/>
    <property type="match status" value="1"/>
</dbReference>
<reference evidence="3" key="2">
    <citation type="journal article" date="2021" name="PeerJ">
        <title>Extensive microbial diversity within the chicken gut microbiome revealed by metagenomics and culture.</title>
        <authorList>
            <person name="Gilroy R."/>
            <person name="Ravi A."/>
            <person name="Getino M."/>
            <person name="Pursley I."/>
            <person name="Horton D.L."/>
            <person name="Alikhan N.F."/>
            <person name="Baker D."/>
            <person name="Gharbi K."/>
            <person name="Hall N."/>
            <person name="Watson M."/>
            <person name="Adriaenssens E.M."/>
            <person name="Foster-Nyarko E."/>
            <person name="Jarju S."/>
            <person name="Secka A."/>
            <person name="Antonio M."/>
            <person name="Oren A."/>
            <person name="Chaudhuri R.R."/>
            <person name="La Ragione R."/>
            <person name="Hildebrand F."/>
            <person name="Pallen M.J."/>
        </authorList>
    </citation>
    <scope>NUCLEOTIDE SEQUENCE</scope>
    <source>
        <strain evidence="3">ChiW16-3235</strain>
    </source>
</reference>
<keyword evidence="3" id="KW-0489">Methyltransferase</keyword>
<evidence type="ECO:0000256" key="1">
    <source>
        <dbReference type="ARBA" id="ARBA00022679"/>
    </source>
</evidence>
<gene>
    <name evidence="3" type="ORF">IAB94_05305</name>
</gene>
<dbReference type="GO" id="GO:0032259">
    <property type="term" value="P:methylation"/>
    <property type="evidence" value="ECO:0007669"/>
    <property type="project" value="UniProtKB-KW"/>
</dbReference>
<dbReference type="AlphaFoldDB" id="A0A9D1E6S0"/>
<organism evidence="3 4">
    <name type="scientific">Candidatus Coproplasma avicola</name>
    <dbReference type="NCBI Taxonomy" id="2840744"/>
    <lineage>
        <taxon>Bacteria</taxon>
        <taxon>Bacillati</taxon>
        <taxon>Bacillota</taxon>
        <taxon>Clostridia</taxon>
        <taxon>Eubacteriales</taxon>
        <taxon>Candidatus Coproplasma</taxon>
    </lineage>
</organism>
<evidence type="ECO:0000313" key="3">
    <source>
        <dbReference type="EMBL" id="HIR67443.1"/>
    </source>
</evidence>
<dbReference type="Gene3D" id="2.20.25.110">
    <property type="entry name" value="S-adenosyl-L-methionine-dependent methyltransferases"/>
    <property type="match status" value="1"/>
</dbReference>
<dbReference type="EMBL" id="DVHK01000109">
    <property type="protein sequence ID" value="HIR67443.1"/>
    <property type="molecule type" value="Genomic_DNA"/>
</dbReference>
<dbReference type="CDD" id="cd02440">
    <property type="entry name" value="AdoMet_MTases"/>
    <property type="match status" value="1"/>
</dbReference>
<evidence type="ECO:0000259" key="2">
    <source>
        <dbReference type="Pfam" id="PF13649"/>
    </source>
</evidence>
<feature type="domain" description="Methyltransferase" evidence="2">
    <location>
        <begin position="41"/>
        <end position="134"/>
    </location>
</feature>
<dbReference type="SUPFAM" id="SSF53335">
    <property type="entry name" value="S-adenosyl-L-methionine-dependent methyltransferases"/>
    <property type="match status" value="1"/>
</dbReference>
<protein>
    <submittedName>
        <fullName evidence="3">Methyltransferase domain-containing protein</fullName>
    </submittedName>
</protein>
<dbReference type="PANTHER" id="PTHR43861">
    <property type="entry name" value="TRANS-ACONITATE 2-METHYLTRANSFERASE-RELATED"/>
    <property type="match status" value="1"/>
</dbReference>
<dbReference type="GO" id="GO:0008168">
    <property type="term" value="F:methyltransferase activity"/>
    <property type="evidence" value="ECO:0007669"/>
    <property type="project" value="UniProtKB-KW"/>
</dbReference>
<proteinExistence type="predicted"/>
<name>A0A9D1E6S0_9FIRM</name>
<dbReference type="InterPro" id="IPR029063">
    <property type="entry name" value="SAM-dependent_MTases_sf"/>
</dbReference>
<evidence type="ECO:0000313" key="4">
    <source>
        <dbReference type="Proteomes" id="UP000823913"/>
    </source>
</evidence>
<dbReference type="InterPro" id="IPR041698">
    <property type="entry name" value="Methyltransf_25"/>
</dbReference>
<reference evidence="3" key="1">
    <citation type="submission" date="2020-10" db="EMBL/GenBank/DDBJ databases">
        <authorList>
            <person name="Gilroy R."/>
        </authorList>
    </citation>
    <scope>NUCLEOTIDE SEQUENCE</scope>
    <source>
        <strain evidence="3">ChiW16-3235</strain>
    </source>
</reference>
<sequence length="241" mass="27120">MQSYSFLGSWFEYLNKDCDYSSWSQYLIKKLKQRGARLKGVDIGCGNGYFTRALYRAGYDVAGIDISPAMLNVAARKAAEEGTPCEFLLGDITKLKLTGKVDFAVAVNDCLNYVPPSKLKSTFVRVYSCLNRGGVFHFDISSEYKIRYILADNMFGEDVDDISYMWFNTPEEDGVTMDLTFFVRGADGRYDRFCENHRQYAHSEESVISALKAAGFSDISTEGHLGSDDKSQRINFTASKL</sequence>
<accession>A0A9D1E6S0</accession>
<keyword evidence="1" id="KW-0808">Transferase</keyword>